<feature type="domain" description="BD-FAE-like" evidence="2">
    <location>
        <begin position="40"/>
        <end position="254"/>
    </location>
</feature>
<keyword evidence="4" id="KW-1185">Reference proteome</keyword>
<dbReference type="GO" id="GO:0016787">
    <property type="term" value="F:hydrolase activity"/>
    <property type="evidence" value="ECO:0007669"/>
    <property type="project" value="UniProtKB-KW"/>
</dbReference>
<dbReference type="EMBL" id="LYPC01000027">
    <property type="protein sequence ID" value="OCT12574.1"/>
    <property type="molecule type" value="Genomic_DNA"/>
</dbReference>
<gene>
    <name evidence="3" type="ORF">A8709_32685</name>
</gene>
<dbReference type="InterPro" id="IPR050300">
    <property type="entry name" value="GDXG_lipolytic_enzyme"/>
</dbReference>
<protein>
    <submittedName>
        <fullName evidence="3">Alpha/beta hydrolase</fullName>
    </submittedName>
</protein>
<dbReference type="Proteomes" id="UP000093309">
    <property type="component" value="Unassembled WGS sequence"/>
</dbReference>
<dbReference type="OrthoDB" id="179999at2"/>
<dbReference type="Pfam" id="PF20434">
    <property type="entry name" value="BD-FAE"/>
    <property type="match status" value="1"/>
</dbReference>
<dbReference type="PANTHER" id="PTHR48081:SF13">
    <property type="entry name" value="ALPHA_BETA HYDROLASE"/>
    <property type="match status" value="1"/>
</dbReference>
<accession>A0A1C0ZWT4</accession>
<dbReference type="InterPro" id="IPR029058">
    <property type="entry name" value="AB_hydrolase_fold"/>
</dbReference>
<evidence type="ECO:0000313" key="3">
    <source>
        <dbReference type="EMBL" id="OCT12574.1"/>
    </source>
</evidence>
<dbReference type="PANTHER" id="PTHR48081">
    <property type="entry name" value="AB HYDROLASE SUPERFAMILY PROTEIN C4A8.06C"/>
    <property type="match status" value="1"/>
</dbReference>
<evidence type="ECO:0000259" key="2">
    <source>
        <dbReference type="Pfam" id="PF20434"/>
    </source>
</evidence>
<dbReference type="SUPFAM" id="SSF53474">
    <property type="entry name" value="alpha/beta-Hydrolases"/>
    <property type="match status" value="1"/>
</dbReference>
<evidence type="ECO:0000313" key="4">
    <source>
        <dbReference type="Proteomes" id="UP000093309"/>
    </source>
</evidence>
<comment type="caution">
    <text evidence="3">The sequence shown here is derived from an EMBL/GenBank/DDBJ whole genome shotgun (WGS) entry which is preliminary data.</text>
</comment>
<keyword evidence="1 3" id="KW-0378">Hydrolase</keyword>
<proteinExistence type="predicted"/>
<name>A0A1C0ZWT4_9BACL</name>
<organism evidence="3 4">
    <name type="scientific">Paenibacillus pectinilyticus</name>
    <dbReference type="NCBI Taxonomy" id="512399"/>
    <lineage>
        <taxon>Bacteria</taxon>
        <taxon>Bacillati</taxon>
        <taxon>Bacillota</taxon>
        <taxon>Bacilli</taxon>
        <taxon>Bacillales</taxon>
        <taxon>Paenibacillaceae</taxon>
        <taxon>Paenibacillus</taxon>
    </lineage>
</organism>
<dbReference type="AlphaFoldDB" id="A0A1C0ZWT4"/>
<reference evidence="4" key="1">
    <citation type="submission" date="2016-05" db="EMBL/GenBank/DDBJ databases">
        <title>Paenibacillus oryzae. sp. nov., isolated from the rice root.</title>
        <authorList>
            <person name="Zhang J."/>
            <person name="Zhang X."/>
        </authorList>
    </citation>
    <scope>NUCLEOTIDE SEQUENCE [LARGE SCALE GENOMIC DNA]</scope>
    <source>
        <strain evidence="4">KCTC13222</strain>
    </source>
</reference>
<sequence>MGKIKRYIETESDGRKVNLNYFQRKFLDIPYATVSTRQTLDIYLPDGEGPFPVIVSIHGGAFAFGDSRGTDCLSALHGLERDYAVVSVNYRLSGEAIFPADVEDVKAAIRFVRTNAAAFSLNPDKIATWGGSAGGSLSALCATSGDAAEFKNPNSSHIGVSDRVQAAIVWYAPINFLTMDQQFLDIGIMGENHNSADSYESELMGQQITLIPEQVAKHNPETYITPNCPPVFIQHGWDDIIIPRLQSVEFANKLEAVLGSEMVFLELLDNAGHADSQFETPENIEKVLNFLDKHLK</sequence>
<dbReference type="InterPro" id="IPR049492">
    <property type="entry name" value="BD-FAE-like_dom"/>
</dbReference>
<evidence type="ECO:0000256" key="1">
    <source>
        <dbReference type="ARBA" id="ARBA00022801"/>
    </source>
</evidence>
<dbReference type="RefSeq" id="WP_065856997.1">
    <property type="nucleotide sequence ID" value="NZ_LYPC01000027.1"/>
</dbReference>
<dbReference type="Gene3D" id="3.40.50.1820">
    <property type="entry name" value="alpha/beta hydrolase"/>
    <property type="match status" value="1"/>
</dbReference>
<dbReference type="STRING" id="512399.A8709_32685"/>